<dbReference type="Proteomes" id="UP000234639">
    <property type="component" value="Unassembled WGS sequence"/>
</dbReference>
<dbReference type="EMBL" id="PKHU01000016">
    <property type="protein sequence ID" value="PKZ28623.1"/>
    <property type="molecule type" value="Genomic_DNA"/>
</dbReference>
<sequence length="248" mass="28072">MNELFEFILENEVIYYTSNLNDIVINNHTYKSVSIYTKELSKDSLNDDAAIVCQTSIYPINLFKFFNPSVNVYVRILKENGAQIFVGRVKDCEFSLNDGKVTIRLATLGGLMKTKIPTRTYSRNCSFECFDKNCALNKDKFKLTLLGSQCEIAKDFMSIKSPLIKAKPLNYFSGGYVEFNRQRSYITKSEGDTIYLMFPLANLNSTSVINCYAGCDKLLKTCKDKFNNGVNFGGFAFVPSKNPITDGY</sequence>
<gene>
    <name evidence="2" type="ORF">CYJ41_08130</name>
</gene>
<evidence type="ECO:0000313" key="3">
    <source>
        <dbReference type="Proteomes" id="UP000234639"/>
    </source>
</evidence>
<evidence type="ECO:0000313" key="2">
    <source>
        <dbReference type="EMBL" id="PKZ28623.1"/>
    </source>
</evidence>
<evidence type="ECO:0000259" key="1">
    <source>
        <dbReference type="Pfam" id="PF09356"/>
    </source>
</evidence>
<accession>A0A2I1N8B7</accession>
<dbReference type="InterPro" id="IPR018964">
    <property type="entry name" value="Phage_phiJL001_Gp84_C"/>
</dbReference>
<name>A0A2I1N8B7_9BACT</name>
<reference evidence="2 3" key="1">
    <citation type="submission" date="2017-12" db="EMBL/GenBank/DDBJ databases">
        <title>Phylogenetic diversity of female urinary microbiome.</title>
        <authorList>
            <person name="Thomas-White K."/>
            <person name="Wolfe A.J."/>
        </authorList>
    </citation>
    <scope>NUCLEOTIDE SEQUENCE [LARGE SCALE GENOMIC DNA]</scope>
    <source>
        <strain evidence="2 3">UMB0112</strain>
    </source>
</reference>
<dbReference type="RefSeq" id="WP_101637725.1">
    <property type="nucleotide sequence ID" value="NZ_PKHU01000016.1"/>
</dbReference>
<organism evidence="2 3">
    <name type="scientific">Campylobacter ureolyticus</name>
    <dbReference type="NCBI Taxonomy" id="827"/>
    <lineage>
        <taxon>Bacteria</taxon>
        <taxon>Pseudomonadati</taxon>
        <taxon>Campylobacterota</taxon>
        <taxon>Epsilonproteobacteria</taxon>
        <taxon>Campylobacterales</taxon>
        <taxon>Campylobacteraceae</taxon>
        <taxon>Campylobacter</taxon>
    </lineage>
</organism>
<dbReference type="Pfam" id="PF09356">
    <property type="entry name" value="Phage_BR0599"/>
    <property type="match status" value="1"/>
</dbReference>
<dbReference type="AlphaFoldDB" id="A0A2I1N8B7"/>
<feature type="domain" description="Bacteriophage phiJL001 Gp84 C-terminal" evidence="1">
    <location>
        <begin position="171"/>
        <end position="241"/>
    </location>
</feature>
<comment type="caution">
    <text evidence="2">The sequence shown here is derived from an EMBL/GenBank/DDBJ whole genome shotgun (WGS) entry which is preliminary data.</text>
</comment>
<proteinExistence type="predicted"/>
<protein>
    <recommendedName>
        <fullName evidence="1">Bacteriophage phiJL001 Gp84 C-terminal domain-containing protein</fullName>
    </recommendedName>
</protein>